<sequence length="78" mass="8735">MSIFPPSRLEKKKERKALIIKSCRLNCANSQSSSASKLIWLDGSNQAIMEKGSRNKPKGRSPHQAVSRLARSSTCDRY</sequence>
<organism evidence="2 3">
    <name type="scientific">Austropuccinia psidii MF-1</name>
    <dbReference type="NCBI Taxonomy" id="1389203"/>
    <lineage>
        <taxon>Eukaryota</taxon>
        <taxon>Fungi</taxon>
        <taxon>Dikarya</taxon>
        <taxon>Basidiomycota</taxon>
        <taxon>Pucciniomycotina</taxon>
        <taxon>Pucciniomycetes</taxon>
        <taxon>Pucciniales</taxon>
        <taxon>Sphaerophragmiaceae</taxon>
        <taxon>Austropuccinia</taxon>
    </lineage>
</organism>
<gene>
    <name evidence="2" type="ORF">O181_000368</name>
</gene>
<evidence type="ECO:0000313" key="2">
    <source>
        <dbReference type="EMBL" id="MBW0460653.1"/>
    </source>
</evidence>
<evidence type="ECO:0000256" key="1">
    <source>
        <dbReference type="SAM" id="MobiDB-lite"/>
    </source>
</evidence>
<feature type="region of interest" description="Disordered" evidence="1">
    <location>
        <begin position="50"/>
        <end position="78"/>
    </location>
</feature>
<evidence type="ECO:0000313" key="3">
    <source>
        <dbReference type="Proteomes" id="UP000765509"/>
    </source>
</evidence>
<proteinExistence type="predicted"/>
<accession>A0A9Q3B8F2</accession>
<comment type="caution">
    <text evidence="2">The sequence shown here is derived from an EMBL/GenBank/DDBJ whole genome shotgun (WGS) entry which is preliminary data.</text>
</comment>
<name>A0A9Q3B8F2_9BASI</name>
<dbReference type="AlphaFoldDB" id="A0A9Q3B8F2"/>
<keyword evidence="3" id="KW-1185">Reference proteome</keyword>
<dbReference type="EMBL" id="AVOT02000041">
    <property type="protein sequence ID" value="MBW0460653.1"/>
    <property type="molecule type" value="Genomic_DNA"/>
</dbReference>
<dbReference type="Proteomes" id="UP000765509">
    <property type="component" value="Unassembled WGS sequence"/>
</dbReference>
<protein>
    <submittedName>
        <fullName evidence="2">Uncharacterized protein</fullName>
    </submittedName>
</protein>
<reference evidence="2" key="1">
    <citation type="submission" date="2021-03" db="EMBL/GenBank/DDBJ databases">
        <title>Draft genome sequence of rust myrtle Austropuccinia psidii MF-1, a brazilian biotype.</title>
        <authorList>
            <person name="Quecine M.C."/>
            <person name="Pachon D.M.R."/>
            <person name="Bonatelli M.L."/>
            <person name="Correr F.H."/>
            <person name="Franceschini L.M."/>
            <person name="Leite T.F."/>
            <person name="Margarido G.R.A."/>
            <person name="Almeida C.A."/>
            <person name="Ferrarezi J.A."/>
            <person name="Labate C.A."/>
        </authorList>
    </citation>
    <scope>NUCLEOTIDE SEQUENCE</scope>
    <source>
        <strain evidence="2">MF-1</strain>
    </source>
</reference>